<evidence type="ECO:0000313" key="13">
    <source>
        <dbReference type="Proteomes" id="UP001152320"/>
    </source>
</evidence>
<dbReference type="PANTHER" id="PTHR47767">
    <property type="entry name" value="ADHESION G PROTEIN-COUPLED RECEPTOR G7"/>
    <property type="match status" value="1"/>
</dbReference>
<dbReference type="InterPro" id="IPR053066">
    <property type="entry name" value="ADGR_G7"/>
</dbReference>
<evidence type="ECO:0000256" key="2">
    <source>
        <dbReference type="ARBA" id="ARBA00022692"/>
    </source>
</evidence>
<evidence type="ECO:0000259" key="10">
    <source>
        <dbReference type="PROSITE" id="PS50221"/>
    </source>
</evidence>
<dbReference type="InterPro" id="IPR046338">
    <property type="entry name" value="GAIN_dom_sf"/>
</dbReference>
<dbReference type="Pfam" id="PF01825">
    <property type="entry name" value="GPS"/>
    <property type="match status" value="1"/>
</dbReference>
<keyword evidence="2 8" id="KW-0812">Transmembrane</keyword>
<dbReference type="GO" id="GO:0004930">
    <property type="term" value="F:G protein-coupled receptor activity"/>
    <property type="evidence" value="ECO:0007669"/>
    <property type="project" value="InterPro"/>
</dbReference>
<dbReference type="PROSITE" id="PS00650">
    <property type="entry name" value="G_PROTEIN_RECEP_F2_2"/>
    <property type="match status" value="1"/>
</dbReference>
<evidence type="ECO:0000256" key="6">
    <source>
        <dbReference type="ARBA" id="ARBA00023157"/>
    </source>
</evidence>
<accession>A0A9Q0YHX2</accession>
<evidence type="ECO:0000256" key="4">
    <source>
        <dbReference type="ARBA" id="ARBA00022989"/>
    </source>
</evidence>
<comment type="caution">
    <text evidence="12">The sequence shown here is derived from an EMBL/GenBank/DDBJ whole genome shotgun (WGS) entry which is preliminary data.</text>
</comment>
<dbReference type="InterPro" id="IPR000832">
    <property type="entry name" value="GPCR_2_secretin-like"/>
</dbReference>
<keyword evidence="6" id="KW-1015">Disulfide bond</keyword>
<evidence type="ECO:0000256" key="1">
    <source>
        <dbReference type="ARBA" id="ARBA00004141"/>
    </source>
</evidence>
<dbReference type="PROSITE" id="PS50261">
    <property type="entry name" value="G_PROTEIN_RECEP_F2_4"/>
    <property type="match status" value="1"/>
</dbReference>
<dbReference type="Gene3D" id="1.20.1070.10">
    <property type="entry name" value="Rhodopsin 7-helix transmembrane proteins"/>
    <property type="match status" value="1"/>
</dbReference>
<evidence type="ECO:0000259" key="9">
    <source>
        <dbReference type="PROSITE" id="PS50184"/>
    </source>
</evidence>
<dbReference type="OrthoDB" id="10037534at2759"/>
<dbReference type="SMART" id="SM00303">
    <property type="entry name" value="GPS"/>
    <property type="match status" value="1"/>
</dbReference>
<dbReference type="SUPFAM" id="SSF81321">
    <property type="entry name" value="Family A G protein-coupled receptor-like"/>
    <property type="match status" value="1"/>
</dbReference>
<name>A0A9Q0YHX2_HOLLE</name>
<dbReference type="PROSITE" id="PS01208">
    <property type="entry name" value="VWFC_1"/>
    <property type="match status" value="1"/>
</dbReference>
<protein>
    <submittedName>
        <fullName evidence="12">Adhesion G-protein coupled receptor G6</fullName>
    </submittedName>
</protein>
<dbReference type="InterPro" id="IPR017981">
    <property type="entry name" value="GPCR_2-like_7TM"/>
</dbReference>
<keyword evidence="12" id="KW-0675">Receptor</keyword>
<dbReference type="SUPFAM" id="SSF57603">
    <property type="entry name" value="FnI-like domain"/>
    <property type="match status" value="1"/>
</dbReference>
<feature type="transmembrane region" description="Helical" evidence="8">
    <location>
        <begin position="731"/>
        <end position="752"/>
    </location>
</feature>
<keyword evidence="5 8" id="KW-0472">Membrane</keyword>
<feature type="transmembrane region" description="Helical" evidence="8">
    <location>
        <begin position="814"/>
        <end position="841"/>
    </location>
</feature>
<feature type="compositionally biased region" description="Polar residues" evidence="7">
    <location>
        <begin position="945"/>
        <end position="963"/>
    </location>
</feature>
<feature type="transmembrane region" description="Helical" evidence="8">
    <location>
        <begin position="668"/>
        <end position="692"/>
    </location>
</feature>
<dbReference type="PROSITE" id="PS50184">
    <property type="entry name" value="VWFC_2"/>
    <property type="match status" value="1"/>
</dbReference>
<dbReference type="Gene3D" id="6.20.200.20">
    <property type="match status" value="1"/>
</dbReference>
<dbReference type="PRINTS" id="PR00249">
    <property type="entry name" value="GPCRSECRETIN"/>
</dbReference>
<organism evidence="12 13">
    <name type="scientific">Holothuria leucospilota</name>
    <name type="common">Black long sea cucumber</name>
    <name type="synonym">Mertensiothuria leucospilota</name>
    <dbReference type="NCBI Taxonomy" id="206669"/>
    <lineage>
        <taxon>Eukaryota</taxon>
        <taxon>Metazoa</taxon>
        <taxon>Echinodermata</taxon>
        <taxon>Eleutherozoa</taxon>
        <taxon>Echinozoa</taxon>
        <taxon>Holothuroidea</taxon>
        <taxon>Aspidochirotacea</taxon>
        <taxon>Aspidochirotida</taxon>
        <taxon>Holothuriidae</taxon>
        <taxon>Holothuria</taxon>
    </lineage>
</organism>
<dbReference type="PROSITE" id="PS50221">
    <property type="entry name" value="GAIN_B"/>
    <property type="match status" value="1"/>
</dbReference>
<feature type="domain" description="G-protein coupled receptors family 2 profile 2" evidence="11">
    <location>
        <begin position="668"/>
        <end position="911"/>
    </location>
</feature>
<dbReference type="PANTHER" id="PTHR47767:SF1">
    <property type="entry name" value="ADHESION G PROTEIN-COUPLED RECEPTOR G7"/>
    <property type="match status" value="1"/>
</dbReference>
<dbReference type="Proteomes" id="UP001152320">
    <property type="component" value="Chromosome 21"/>
</dbReference>
<dbReference type="EMBL" id="JAIZAY010000021">
    <property type="protein sequence ID" value="KAJ8021791.1"/>
    <property type="molecule type" value="Genomic_DNA"/>
</dbReference>
<comment type="subcellular location">
    <subcellularLocation>
        <location evidence="1">Membrane</location>
        <topology evidence="1">Multi-pass membrane protein</topology>
    </subcellularLocation>
</comment>
<keyword evidence="3" id="KW-0732">Signal</keyword>
<evidence type="ECO:0000313" key="12">
    <source>
        <dbReference type="EMBL" id="KAJ8021791.1"/>
    </source>
</evidence>
<dbReference type="Gene3D" id="2.60.220.50">
    <property type="match status" value="1"/>
</dbReference>
<dbReference type="InterPro" id="IPR001007">
    <property type="entry name" value="VWF_dom"/>
</dbReference>
<evidence type="ECO:0000259" key="11">
    <source>
        <dbReference type="PROSITE" id="PS50261"/>
    </source>
</evidence>
<dbReference type="AlphaFoldDB" id="A0A9Q0YHX2"/>
<dbReference type="CDD" id="cd15040">
    <property type="entry name" value="7tmB2_Adhesion"/>
    <property type="match status" value="1"/>
</dbReference>
<evidence type="ECO:0000256" key="5">
    <source>
        <dbReference type="ARBA" id="ARBA00023136"/>
    </source>
</evidence>
<feature type="transmembrane region" description="Helical" evidence="8">
    <location>
        <begin position="7"/>
        <end position="25"/>
    </location>
</feature>
<feature type="transmembrane region" description="Helical" evidence="8">
    <location>
        <begin position="704"/>
        <end position="725"/>
    </location>
</feature>
<sequence length="987" mass="111145">MEEQEWPVVLIFSVIFIFHPTFVFVQGDGSISESESSSGMSDYSFDVHHRNPCSFRGRFLTHGQSITLDPCTVCTCKNGTTTCRIKPCLSDIGCPVSEFIFIEGKCCPLCPYKIYIEAIEVLSDRKFHFIEGSSRNITFDLNIIVNRKLSSKKVQGENLWKLGAWMSANKDGSGTKYLYKENVFNTKEASKSWLKSTYPPWKWSNLGYIPDFRDESCAACEVFCLEFGKGDHPQLTYDIPFKLLVANNGTNRLIDCVSVGIYKASCMEESIETSVGLLTFPSTEVNLQATSKEFCVSPDNVPRGSRKCKGDLMEAARWENPIVLNCFKKSSTLRDNNHVFVQQFFKRVEEDDVSSSNVTYIAHDLTDITTPGVFRKEYIDDVAIVLEKVVNVNSTLPKVTENVVKTIDNIITTTSINEEDILSSRTSGTFLKSLEKQLDTVKRSGSNFSMNTPNINVEVVQIQTFDQATSFASFQERNSNISKAMLNPDPLFLEQHRIQLYIELPNIIPHLSQDCLLSENYSQLSLPVAFTIHRNGALFSDSQLAKFNLKRNTWIISASPLCEISQLPNGSFVYLQFSPLSDTDLMNSRSTNAKRSLNLKHKFEKHGTCVFWDHDLYGRGSGGWSPRGCFKSSTKDSELYECVCNHLPKFANFAVLIDVKGSINSLPLHILTIVGCVTSIVSLLITIAFYLSISKLRNSQPKRILLNLCVSLLGLYSCFLIGIKWTEPSTACIIFGGLIHFFCLSSVAWMSVEATQLYLLFVKVINTHVTHFLMKASLVSWGIPFGFVALSVAIGKDSYSHDYCFPEHSSPWFIFGVVGLIGVPQVYNIILYIIIIWNLLITRKKISESRTNRGGLLRRLQNAFAISVLVGLTWIFGFFAIGSLRMTFNVLFCLFNSFQGFFIFLLFCIRQEEVRAALRKWWIILNWRSKENSSVTDSGKHVSPNAKSVNFDKSMNKIDSQTKSGDKQQVKCSYTTISGEVSLSVSK</sequence>
<gene>
    <name evidence="12" type="ORF">HOLleu_39088</name>
</gene>
<feature type="transmembrane region" description="Helical" evidence="8">
    <location>
        <begin position="862"/>
        <end position="882"/>
    </location>
</feature>
<evidence type="ECO:0000256" key="3">
    <source>
        <dbReference type="ARBA" id="ARBA00022729"/>
    </source>
</evidence>
<reference evidence="12" key="1">
    <citation type="submission" date="2021-10" db="EMBL/GenBank/DDBJ databases">
        <title>Tropical sea cucumber genome reveals ecological adaptation and Cuvierian tubules defense mechanism.</title>
        <authorList>
            <person name="Chen T."/>
        </authorList>
    </citation>
    <scope>NUCLEOTIDE SEQUENCE</scope>
    <source>
        <strain evidence="12">Nanhai2018</strain>
        <tissue evidence="12">Muscle</tissue>
    </source>
</reference>
<feature type="domain" description="GAIN-B" evidence="10">
    <location>
        <begin position="489"/>
        <end position="663"/>
    </location>
</feature>
<dbReference type="InterPro" id="IPR000203">
    <property type="entry name" value="GPS"/>
</dbReference>
<feature type="domain" description="VWFC" evidence="9">
    <location>
        <begin position="51"/>
        <end position="111"/>
    </location>
</feature>
<dbReference type="GO" id="GO:0007166">
    <property type="term" value="P:cell surface receptor signaling pathway"/>
    <property type="evidence" value="ECO:0007669"/>
    <property type="project" value="InterPro"/>
</dbReference>
<keyword evidence="4 8" id="KW-1133">Transmembrane helix</keyword>
<dbReference type="InterPro" id="IPR017983">
    <property type="entry name" value="GPCR_2_secretin-like_CS"/>
</dbReference>
<dbReference type="Pfam" id="PF00002">
    <property type="entry name" value="7tm_2"/>
    <property type="match status" value="1"/>
</dbReference>
<keyword evidence="13" id="KW-1185">Reference proteome</keyword>
<proteinExistence type="predicted"/>
<feature type="region of interest" description="Disordered" evidence="7">
    <location>
        <begin position="933"/>
        <end position="970"/>
    </location>
</feature>
<evidence type="ECO:0000256" key="7">
    <source>
        <dbReference type="SAM" id="MobiDB-lite"/>
    </source>
</evidence>
<feature type="transmembrane region" description="Helical" evidence="8">
    <location>
        <begin position="888"/>
        <end position="909"/>
    </location>
</feature>
<dbReference type="GO" id="GO:0016020">
    <property type="term" value="C:membrane"/>
    <property type="evidence" value="ECO:0007669"/>
    <property type="project" value="UniProtKB-SubCell"/>
</dbReference>
<evidence type="ECO:0000256" key="8">
    <source>
        <dbReference type="SAM" id="Phobius"/>
    </source>
</evidence>
<dbReference type="SMART" id="SM00214">
    <property type="entry name" value="VWC"/>
    <property type="match status" value="1"/>
</dbReference>
<dbReference type="InterPro" id="IPR057244">
    <property type="entry name" value="GAIN_B"/>
</dbReference>
<feature type="transmembrane region" description="Helical" evidence="8">
    <location>
        <begin position="772"/>
        <end position="794"/>
    </location>
</feature>
<dbReference type="Pfam" id="PF00093">
    <property type="entry name" value="VWC"/>
    <property type="match status" value="1"/>
</dbReference>